<keyword evidence="3" id="KW-1185">Reference proteome</keyword>
<dbReference type="AlphaFoldDB" id="A0AAD6CYK0"/>
<feature type="region of interest" description="Disordered" evidence="1">
    <location>
        <begin position="13"/>
        <end position="51"/>
    </location>
</feature>
<protein>
    <submittedName>
        <fullName evidence="2">Uncharacterized protein</fullName>
    </submittedName>
</protein>
<evidence type="ECO:0000313" key="2">
    <source>
        <dbReference type="EMBL" id="KAJ5541796.1"/>
    </source>
</evidence>
<dbReference type="EMBL" id="JAQIZZ010000005">
    <property type="protein sequence ID" value="KAJ5541796.1"/>
    <property type="molecule type" value="Genomic_DNA"/>
</dbReference>
<gene>
    <name evidence="2" type="ORF">N7494_006872</name>
</gene>
<organism evidence="2 3">
    <name type="scientific">Penicillium frequentans</name>
    <dbReference type="NCBI Taxonomy" id="3151616"/>
    <lineage>
        <taxon>Eukaryota</taxon>
        <taxon>Fungi</taxon>
        <taxon>Dikarya</taxon>
        <taxon>Ascomycota</taxon>
        <taxon>Pezizomycotina</taxon>
        <taxon>Eurotiomycetes</taxon>
        <taxon>Eurotiomycetidae</taxon>
        <taxon>Eurotiales</taxon>
        <taxon>Aspergillaceae</taxon>
        <taxon>Penicillium</taxon>
    </lineage>
</organism>
<evidence type="ECO:0000256" key="1">
    <source>
        <dbReference type="SAM" id="MobiDB-lite"/>
    </source>
</evidence>
<accession>A0AAD6CYK0</accession>
<evidence type="ECO:0000313" key="3">
    <source>
        <dbReference type="Proteomes" id="UP001220324"/>
    </source>
</evidence>
<name>A0AAD6CYK0_9EURO</name>
<reference evidence="2 3" key="1">
    <citation type="journal article" date="2023" name="IMA Fungus">
        <title>Comparative genomic study of the Penicillium genus elucidates a diverse pangenome and 15 lateral gene transfer events.</title>
        <authorList>
            <person name="Petersen C."/>
            <person name="Sorensen T."/>
            <person name="Nielsen M.R."/>
            <person name="Sondergaard T.E."/>
            <person name="Sorensen J.L."/>
            <person name="Fitzpatrick D.A."/>
            <person name="Frisvad J.C."/>
            <person name="Nielsen K.L."/>
        </authorList>
    </citation>
    <scope>NUCLEOTIDE SEQUENCE [LARGE SCALE GENOMIC DNA]</scope>
    <source>
        <strain evidence="2 3">IBT 35679</strain>
    </source>
</reference>
<proteinExistence type="predicted"/>
<feature type="compositionally biased region" description="Basic and acidic residues" evidence="1">
    <location>
        <begin position="23"/>
        <end position="43"/>
    </location>
</feature>
<comment type="caution">
    <text evidence="2">The sequence shown here is derived from an EMBL/GenBank/DDBJ whole genome shotgun (WGS) entry which is preliminary data.</text>
</comment>
<sequence>MFEQVKAKLWSNLERPSKGGYKRTADEKPSKSEEKAQKRFSREHSKRVRAREKALVKAQEKRAGSGKFEMRGSFLTIGGGGC</sequence>
<dbReference type="Proteomes" id="UP001220324">
    <property type="component" value="Unassembled WGS sequence"/>
</dbReference>